<dbReference type="SUPFAM" id="SSF53335">
    <property type="entry name" value="S-adenosyl-L-methionine-dependent methyltransferases"/>
    <property type="match status" value="1"/>
</dbReference>
<organism evidence="8 9">
    <name type="scientific">Labilithrix luteola</name>
    <dbReference type="NCBI Taxonomy" id="1391654"/>
    <lineage>
        <taxon>Bacteria</taxon>
        <taxon>Pseudomonadati</taxon>
        <taxon>Myxococcota</taxon>
        <taxon>Polyangia</taxon>
        <taxon>Polyangiales</taxon>
        <taxon>Labilitrichaceae</taxon>
        <taxon>Labilithrix</taxon>
    </lineage>
</organism>
<reference evidence="8 9" key="1">
    <citation type="submission" date="2015-08" db="EMBL/GenBank/DDBJ databases">
        <authorList>
            <person name="Babu N.S."/>
            <person name="Beckwith C.J."/>
            <person name="Beseler K.G."/>
            <person name="Brison A."/>
            <person name="Carone J.V."/>
            <person name="Caskin T.P."/>
            <person name="Diamond M."/>
            <person name="Durham M.E."/>
            <person name="Foxe J.M."/>
            <person name="Go M."/>
            <person name="Henderson B.A."/>
            <person name="Jones I.B."/>
            <person name="McGettigan J.A."/>
            <person name="Micheletti S.J."/>
            <person name="Nasrallah M.E."/>
            <person name="Ortiz D."/>
            <person name="Piller C.R."/>
            <person name="Privatt S.R."/>
            <person name="Schneider S.L."/>
            <person name="Sharp S."/>
            <person name="Smith T.C."/>
            <person name="Stanton J.D."/>
            <person name="Ullery H.E."/>
            <person name="Wilson R.J."/>
            <person name="Serrano M.G."/>
            <person name="Buck G."/>
            <person name="Lee V."/>
            <person name="Wang Y."/>
            <person name="Carvalho R."/>
            <person name="Voegtly L."/>
            <person name="Shi R."/>
            <person name="Duckworth R."/>
            <person name="Johnson A."/>
            <person name="Loviza R."/>
            <person name="Walstead R."/>
            <person name="Shah Z."/>
            <person name="Kiflezghi M."/>
            <person name="Wade K."/>
            <person name="Ball S.L."/>
            <person name="Bradley K.W."/>
            <person name="Asai D.J."/>
            <person name="Bowman C.A."/>
            <person name="Russell D.A."/>
            <person name="Pope W.H."/>
            <person name="Jacobs-Sera D."/>
            <person name="Hendrix R.W."/>
            <person name="Hatfull G.F."/>
        </authorList>
    </citation>
    <scope>NUCLEOTIDE SEQUENCE [LARGE SCALE GENOMIC DNA]</scope>
    <source>
        <strain evidence="8 9">DSM 27648</strain>
    </source>
</reference>
<name>A0A0K1QCF3_9BACT</name>
<dbReference type="PANTHER" id="PTHR11579">
    <property type="entry name" value="PROTEIN-L-ISOASPARTATE O-METHYLTRANSFERASE"/>
    <property type="match status" value="1"/>
</dbReference>
<dbReference type="EMBL" id="CP012333">
    <property type="protein sequence ID" value="AKV03408.1"/>
    <property type="molecule type" value="Genomic_DNA"/>
</dbReference>
<sequence>MARDLRGNLDMTDSDDFMQTMELREHLVREVAREVEDGRVLAALRAVPRHRFVPEHTFDAAYTDRPLPIGFGATISQPTVVGMMSEALELDGTERILEIGTGSGYQTAVLSLLAAEVDTIEVIPELAGRARKILSDIHCRNVHVHVGDGWKGLPERAPFDRIVVTAAPDHLPEELVDELAEGGLLVVPVGPQTRDQRLERHRKLRGELVREDLGAVRFVPMVHTRAHVR</sequence>
<protein>
    <recommendedName>
        <fullName evidence="7">Protein-L-isoaspartate O-methyltransferase</fullName>
        <ecNumber evidence="7">2.1.1.77</ecNumber>
    </recommendedName>
    <alternativeName>
        <fullName evidence="7">L-isoaspartyl protein carboxyl methyltransferase</fullName>
    </alternativeName>
    <alternativeName>
        <fullName evidence="7">Protein L-isoaspartyl methyltransferase</fullName>
    </alternativeName>
    <alternativeName>
        <fullName evidence="7">Protein-beta-aspartate methyltransferase</fullName>
        <shortName evidence="7">PIMT</shortName>
    </alternativeName>
</protein>
<dbReference type="Gene3D" id="3.40.50.150">
    <property type="entry name" value="Vaccinia Virus protein VP39"/>
    <property type="match status" value="1"/>
</dbReference>
<dbReference type="FunFam" id="3.40.50.150:FF:000010">
    <property type="entry name" value="Protein-L-isoaspartate O-methyltransferase"/>
    <property type="match status" value="1"/>
</dbReference>
<evidence type="ECO:0000256" key="2">
    <source>
        <dbReference type="ARBA" id="ARBA00005369"/>
    </source>
</evidence>
<dbReference type="GO" id="GO:0005737">
    <property type="term" value="C:cytoplasm"/>
    <property type="evidence" value="ECO:0007669"/>
    <property type="project" value="UniProtKB-SubCell"/>
</dbReference>
<evidence type="ECO:0000256" key="7">
    <source>
        <dbReference type="HAMAP-Rule" id="MF_00090"/>
    </source>
</evidence>
<dbReference type="GO" id="GO:0004719">
    <property type="term" value="F:protein-L-isoaspartate (D-aspartate) O-methyltransferase activity"/>
    <property type="evidence" value="ECO:0007669"/>
    <property type="project" value="UniProtKB-UniRule"/>
</dbReference>
<dbReference type="InterPro" id="IPR029063">
    <property type="entry name" value="SAM-dependent_MTases_sf"/>
</dbReference>
<dbReference type="KEGG" id="llu:AKJ09_10071"/>
<dbReference type="Pfam" id="PF01135">
    <property type="entry name" value="PCMT"/>
    <property type="match status" value="1"/>
</dbReference>
<keyword evidence="4 7" id="KW-0489">Methyltransferase</keyword>
<comment type="function">
    <text evidence="7">Catalyzes the methyl esterification of L-isoaspartyl residues in peptides and proteins that result from spontaneous decomposition of normal L-aspartyl and L-asparaginyl residues. It plays a role in the repair and/or degradation of damaged proteins.</text>
</comment>
<dbReference type="STRING" id="1391654.AKJ09_10071"/>
<comment type="subcellular location">
    <subcellularLocation>
        <location evidence="1 7">Cytoplasm</location>
    </subcellularLocation>
</comment>
<evidence type="ECO:0000313" key="9">
    <source>
        <dbReference type="Proteomes" id="UP000064967"/>
    </source>
</evidence>
<dbReference type="PATRIC" id="fig|1391654.3.peg.10208"/>
<dbReference type="HAMAP" id="MF_00090">
    <property type="entry name" value="PIMT"/>
    <property type="match status" value="1"/>
</dbReference>
<feature type="active site" evidence="7">
    <location>
        <position position="76"/>
    </location>
</feature>
<dbReference type="CDD" id="cd02440">
    <property type="entry name" value="AdoMet_MTases"/>
    <property type="match status" value="1"/>
</dbReference>
<dbReference type="NCBIfam" id="NF001453">
    <property type="entry name" value="PRK00312.1"/>
    <property type="match status" value="1"/>
</dbReference>
<dbReference type="NCBIfam" id="TIGR00080">
    <property type="entry name" value="pimt"/>
    <property type="match status" value="1"/>
</dbReference>
<keyword evidence="9" id="KW-1185">Reference proteome</keyword>
<evidence type="ECO:0000256" key="3">
    <source>
        <dbReference type="ARBA" id="ARBA00022490"/>
    </source>
</evidence>
<gene>
    <name evidence="7" type="primary">pcm</name>
    <name evidence="8" type="ORF">AKJ09_10071</name>
</gene>
<evidence type="ECO:0000313" key="8">
    <source>
        <dbReference type="EMBL" id="AKV03408.1"/>
    </source>
</evidence>
<dbReference type="InterPro" id="IPR000682">
    <property type="entry name" value="PCMT"/>
</dbReference>
<dbReference type="PROSITE" id="PS01279">
    <property type="entry name" value="PCMT"/>
    <property type="match status" value="1"/>
</dbReference>
<accession>A0A0K1QCF3</accession>
<dbReference type="AlphaFoldDB" id="A0A0K1QCF3"/>
<proteinExistence type="inferred from homology"/>
<keyword evidence="3 7" id="KW-0963">Cytoplasm</keyword>
<evidence type="ECO:0000256" key="1">
    <source>
        <dbReference type="ARBA" id="ARBA00004496"/>
    </source>
</evidence>
<dbReference type="GO" id="GO:0030091">
    <property type="term" value="P:protein repair"/>
    <property type="evidence" value="ECO:0007669"/>
    <property type="project" value="UniProtKB-UniRule"/>
</dbReference>
<evidence type="ECO:0000256" key="4">
    <source>
        <dbReference type="ARBA" id="ARBA00022603"/>
    </source>
</evidence>
<evidence type="ECO:0000256" key="6">
    <source>
        <dbReference type="ARBA" id="ARBA00022691"/>
    </source>
</evidence>
<keyword evidence="5 7" id="KW-0808">Transferase</keyword>
<dbReference type="EC" id="2.1.1.77" evidence="7"/>
<evidence type="ECO:0000256" key="5">
    <source>
        <dbReference type="ARBA" id="ARBA00022679"/>
    </source>
</evidence>
<dbReference type="GO" id="GO:0032259">
    <property type="term" value="P:methylation"/>
    <property type="evidence" value="ECO:0007669"/>
    <property type="project" value="UniProtKB-KW"/>
</dbReference>
<dbReference type="Proteomes" id="UP000064967">
    <property type="component" value="Chromosome"/>
</dbReference>
<dbReference type="PANTHER" id="PTHR11579:SF0">
    <property type="entry name" value="PROTEIN-L-ISOASPARTATE(D-ASPARTATE) O-METHYLTRANSFERASE"/>
    <property type="match status" value="1"/>
</dbReference>
<comment type="catalytic activity">
    <reaction evidence="7">
        <text>[protein]-L-isoaspartate + S-adenosyl-L-methionine = [protein]-L-isoaspartate alpha-methyl ester + S-adenosyl-L-homocysteine</text>
        <dbReference type="Rhea" id="RHEA:12705"/>
        <dbReference type="Rhea" id="RHEA-COMP:12143"/>
        <dbReference type="Rhea" id="RHEA-COMP:12144"/>
        <dbReference type="ChEBI" id="CHEBI:57856"/>
        <dbReference type="ChEBI" id="CHEBI:59789"/>
        <dbReference type="ChEBI" id="CHEBI:90596"/>
        <dbReference type="ChEBI" id="CHEBI:90598"/>
        <dbReference type="EC" id="2.1.1.77"/>
    </reaction>
</comment>
<comment type="similarity">
    <text evidence="2 7">Belongs to the methyltransferase superfamily. L-isoaspartyl/D-aspartyl protein methyltransferase family.</text>
</comment>
<keyword evidence="6 7" id="KW-0949">S-adenosyl-L-methionine</keyword>